<dbReference type="STRING" id="361041.VW35_08725"/>
<organism evidence="2 3">
    <name type="scientific">Devosia soli</name>
    <dbReference type="NCBI Taxonomy" id="361041"/>
    <lineage>
        <taxon>Bacteria</taxon>
        <taxon>Pseudomonadati</taxon>
        <taxon>Pseudomonadota</taxon>
        <taxon>Alphaproteobacteria</taxon>
        <taxon>Hyphomicrobiales</taxon>
        <taxon>Devosiaceae</taxon>
        <taxon>Devosia</taxon>
    </lineage>
</organism>
<evidence type="ECO:0000256" key="1">
    <source>
        <dbReference type="SAM" id="Phobius"/>
    </source>
</evidence>
<proteinExistence type="predicted"/>
<keyword evidence="1" id="KW-0472">Membrane</keyword>
<sequence>MTGTVTWEVLIWMTGTGSVALVTGWRIVSWVLSELGKRDAAIDKLEKDAGLMIGAVDSRAKLAEDDLRRSLEAHKLYAAENFATEDGLTQAVNRVDDAVKRLTDRMDRYFEKGEKTG</sequence>
<evidence type="ECO:0000313" key="2">
    <source>
        <dbReference type="EMBL" id="KKB79270.1"/>
    </source>
</evidence>
<dbReference type="Proteomes" id="UP000033514">
    <property type="component" value="Unassembled WGS sequence"/>
</dbReference>
<protein>
    <submittedName>
        <fullName evidence="2">Uncharacterized protein</fullName>
    </submittedName>
</protein>
<dbReference type="AlphaFoldDB" id="A0A0F5LAF9"/>
<comment type="caution">
    <text evidence="2">The sequence shown here is derived from an EMBL/GenBank/DDBJ whole genome shotgun (WGS) entry which is preliminary data.</text>
</comment>
<accession>A0A0F5LAF9</accession>
<feature type="transmembrane region" description="Helical" evidence="1">
    <location>
        <begin position="6"/>
        <end position="28"/>
    </location>
</feature>
<gene>
    <name evidence="2" type="ORF">VW35_08725</name>
</gene>
<dbReference type="PATRIC" id="fig|361041.3.peg.1094"/>
<dbReference type="OrthoDB" id="8117504at2"/>
<keyword evidence="1" id="KW-0812">Transmembrane</keyword>
<evidence type="ECO:0000313" key="3">
    <source>
        <dbReference type="Proteomes" id="UP000033514"/>
    </source>
</evidence>
<name>A0A0F5LAF9_9HYPH</name>
<keyword evidence="3" id="KW-1185">Reference proteome</keyword>
<dbReference type="RefSeq" id="WP_046142676.1">
    <property type="nucleotide sequence ID" value="NZ_LAJG01000015.1"/>
</dbReference>
<dbReference type="EMBL" id="LAJG01000015">
    <property type="protein sequence ID" value="KKB79270.1"/>
    <property type="molecule type" value="Genomic_DNA"/>
</dbReference>
<reference evidence="2 3" key="1">
    <citation type="submission" date="2015-03" db="EMBL/GenBank/DDBJ databases">
        <authorList>
            <person name="Hassan Y.I."/>
            <person name="Lepp D."/>
            <person name="Zhou T."/>
        </authorList>
    </citation>
    <scope>NUCLEOTIDE SEQUENCE [LARGE SCALE GENOMIC DNA]</scope>
    <source>
        <strain evidence="2 3">GH2-10</strain>
    </source>
</reference>
<keyword evidence="1" id="KW-1133">Transmembrane helix</keyword>